<dbReference type="SUPFAM" id="SSF58104">
    <property type="entry name" value="Methyl-accepting chemotaxis protein (MCP) signaling domain"/>
    <property type="match status" value="1"/>
</dbReference>
<gene>
    <name evidence="1" type="ORF">LF65_05880</name>
</gene>
<name>A0A140DM83_CLOBE</name>
<dbReference type="KEGG" id="cbei:LF65_05880"/>
<evidence type="ECO:0000313" key="1">
    <source>
        <dbReference type="EMBL" id="AMK50346.1"/>
    </source>
</evidence>
<dbReference type="Proteomes" id="UP000031866">
    <property type="component" value="Chromosome"/>
</dbReference>
<protein>
    <recommendedName>
        <fullName evidence="3">Methyl-accepting chemotaxis sensory transducer</fullName>
    </recommendedName>
</protein>
<dbReference type="RefSeq" id="WP_052482710.1">
    <property type="nucleotide sequence ID" value="NZ_CP010086.2"/>
</dbReference>
<organism evidence="1 2">
    <name type="scientific">Clostridium beijerinckii</name>
    <name type="common">Clostridium MP</name>
    <dbReference type="NCBI Taxonomy" id="1520"/>
    <lineage>
        <taxon>Bacteria</taxon>
        <taxon>Bacillati</taxon>
        <taxon>Bacillota</taxon>
        <taxon>Clostridia</taxon>
        <taxon>Eubacteriales</taxon>
        <taxon>Clostridiaceae</taxon>
        <taxon>Clostridium</taxon>
    </lineage>
</organism>
<proteinExistence type="predicted"/>
<accession>A0A140DM83</accession>
<sequence>MVKSGEKYFYNIEFLKEIITEFNSTVKELSVAINNIGEVIDEITIASNEIAIGSKSINTQSIVILKRTNKVVEQTFNSQKISKNLIKIVSKFKVE</sequence>
<evidence type="ECO:0000313" key="2">
    <source>
        <dbReference type="Proteomes" id="UP000031866"/>
    </source>
</evidence>
<evidence type="ECO:0008006" key="3">
    <source>
        <dbReference type="Google" id="ProtNLM"/>
    </source>
</evidence>
<dbReference type="EMBL" id="CP010086">
    <property type="protein sequence ID" value="AMK50346.1"/>
    <property type="molecule type" value="Genomic_DNA"/>
</dbReference>
<reference evidence="2" key="1">
    <citation type="submission" date="2014-12" db="EMBL/GenBank/DDBJ databases">
        <title>Genome sequence of Clostridium beijerinckii strain 59B.</title>
        <authorList>
            <person name="Little G.T."/>
            <person name="Minton N.P."/>
        </authorList>
    </citation>
    <scope>NUCLEOTIDE SEQUENCE [LARGE SCALE GENOMIC DNA]</scope>
    <source>
        <strain evidence="2">59B</strain>
    </source>
</reference>
<dbReference type="Gene3D" id="1.10.287.950">
    <property type="entry name" value="Methyl-accepting chemotaxis protein"/>
    <property type="match status" value="1"/>
</dbReference>
<dbReference type="AlphaFoldDB" id="A0A140DM83"/>
<dbReference type="STRING" id="1520.LF65_05880"/>